<dbReference type="Proteomes" id="UP001422759">
    <property type="component" value="Unassembled WGS sequence"/>
</dbReference>
<keyword evidence="2" id="KW-1185">Reference proteome</keyword>
<name>A0ABN2ZFL8_9ACTN</name>
<accession>A0ABN2ZFL8</accession>
<gene>
    <name evidence="1" type="ORF">GCM10009760_25710</name>
</gene>
<dbReference type="EMBL" id="BAAANT010000012">
    <property type="protein sequence ID" value="GAA2141484.1"/>
    <property type="molecule type" value="Genomic_DNA"/>
</dbReference>
<proteinExistence type="predicted"/>
<reference evidence="1 2" key="1">
    <citation type="journal article" date="2019" name="Int. J. Syst. Evol. Microbiol.">
        <title>The Global Catalogue of Microorganisms (GCM) 10K type strain sequencing project: providing services to taxonomists for standard genome sequencing and annotation.</title>
        <authorList>
            <consortium name="The Broad Institute Genomics Platform"/>
            <consortium name="The Broad Institute Genome Sequencing Center for Infectious Disease"/>
            <person name="Wu L."/>
            <person name="Ma J."/>
        </authorList>
    </citation>
    <scope>NUCLEOTIDE SEQUENCE [LARGE SCALE GENOMIC DNA]</scope>
    <source>
        <strain evidence="1 2">JCM 14560</strain>
    </source>
</reference>
<sequence>MPCHHRPDHGRLTTLRPTSRIQVQYYAEDDYNDGDWQPFDTDTDMHKIDDFRNEDINDQGEWVLDTDITTTFKMLSGGAMFWATEASSSSAEAAAGDNPWYIQETETCYLTGNRIERTAHLSGFEPDETHAIYRALFPGR</sequence>
<protein>
    <submittedName>
        <fullName evidence="1">Uncharacterized protein</fullName>
    </submittedName>
</protein>
<organism evidence="1 2">
    <name type="scientific">Kitasatospora kazusensis</name>
    <dbReference type="NCBI Taxonomy" id="407974"/>
    <lineage>
        <taxon>Bacteria</taxon>
        <taxon>Bacillati</taxon>
        <taxon>Actinomycetota</taxon>
        <taxon>Actinomycetes</taxon>
        <taxon>Kitasatosporales</taxon>
        <taxon>Streptomycetaceae</taxon>
        <taxon>Kitasatospora</taxon>
    </lineage>
</organism>
<comment type="caution">
    <text evidence="1">The sequence shown here is derived from an EMBL/GenBank/DDBJ whole genome shotgun (WGS) entry which is preliminary data.</text>
</comment>
<evidence type="ECO:0000313" key="2">
    <source>
        <dbReference type="Proteomes" id="UP001422759"/>
    </source>
</evidence>
<evidence type="ECO:0000313" key="1">
    <source>
        <dbReference type="EMBL" id="GAA2141484.1"/>
    </source>
</evidence>